<reference evidence="3" key="1">
    <citation type="submission" date="2021-06" db="EMBL/GenBank/DDBJ databases">
        <title>50 bacteria genomes isolated from Dapeng, Shenzhen, China.</title>
        <authorList>
            <person name="Zheng W."/>
            <person name="Yu S."/>
            <person name="Huang Y."/>
        </authorList>
    </citation>
    <scope>NUCLEOTIDE SEQUENCE</scope>
    <source>
        <strain evidence="3">DP4N28-2</strain>
    </source>
</reference>
<evidence type="ECO:0000259" key="2">
    <source>
        <dbReference type="Pfam" id="PF07811"/>
    </source>
</evidence>
<dbReference type="EMBL" id="JAHVKP010000001">
    <property type="protein sequence ID" value="MBY6217701.1"/>
    <property type="molecule type" value="Genomic_DNA"/>
</dbReference>
<comment type="caution">
    <text evidence="3">The sequence shown here is derived from an EMBL/GenBank/DDBJ whole genome shotgun (WGS) entry which is preliminary data.</text>
</comment>
<sequence length="150" mass="16295">MIRAFKNRFRKEEDGAVVIETAIVVPVLLLMALGGIDYGTMLARQVELQNAMAEASQIALAAAPTDASARQAVKEVLQTSTGLDTDHVSITESYRCGTDADYVADSDLCGTGPYARFIRIEIVEDYTSAWSTISGAKPLRFNFVRMVQVG</sequence>
<keyword evidence="1" id="KW-0812">Transmembrane</keyword>
<proteinExistence type="predicted"/>
<evidence type="ECO:0000256" key="1">
    <source>
        <dbReference type="SAM" id="Phobius"/>
    </source>
</evidence>
<keyword evidence="1" id="KW-1133">Transmembrane helix</keyword>
<feature type="domain" description="TadE-like" evidence="2">
    <location>
        <begin position="15"/>
        <end position="55"/>
    </location>
</feature>
<dbReference type="RefSeq" id="WP_222404744.1">
    <property type="nucleotide sequence ID" value="NZ_JAHVKP010000001.1"/>
</dbReference>
<keyword evidence="1" id="KW-0472">Membrane</keyword>
<gene>
    <name evidence="3" type="ORF">KUV31_05030</name>
</gene>
<accession>A0A9Q3S0H3</accession>
<evidence type="ECO:0000313" key="3">
    <source>
        <dbReference type="EMBL" id="MBY6217701.1"/>
    </source>
</evidence>
<protein>
    <submittedName>
        <fullName evidence="3">Pilus assembly protein</fullName>
    </submittedName>
</protein>
<evidence type="ECO:0000313" key="4">
    <source>
        <dbReference type="Proteomes" id="UP000824927"/>
    </source>
</evidence>
<dbReference type="Pfam" id="PF07811">
    <property type="entry name" value="TadE"/>
    <property type="match status" value="1"/>
</dbReference>
<feature type="transmembrane region" description="Helical" evidence="1">
    <location>
        <begin position="15"/>
        <end position="36"/>
    </location>
</feature>
<name>A0A9Q3S0H3_9SPHN</name>
<organism evidence="3 4">
    <name type="scientific">Qipengyuania aquimaris</name>
    <dbReference type="NCBI Taxonomy" id="255984"/>
    <lineage>
        <taxon>Bacteria</taxon>
        <taxon>Pseudomonadati</taxon>
        <taxon>Pseudomonadota</taxon>
        <taxon>Alphaproteobacteria</taxon>
        <taxon>Sphingomonadales</taxon>
        <taxon>Erythrobacteraceae</taxon>
        <taxon>Qipengyuania</taxon>
    </lineage>
</organism>
<dbReference type="AlphaFoldDB" id="A0A9Q3S0H3"/>
<dbReference type="InterPro" id="IPR012495">
    <property type="entry name" value="TadE-like_dom"/>
</dbReference>
<dbReference type="Proteomes" id="UP000824927">
    <property type="component" value="Unassembled WGS sequence"/>
</dbReference>